<evidence type="ECO:0000313" key="2">
    <source>
        <dbReference type="Proteomes" id="UP000275267"/>
    </source>
</evidence>
<gene>
    <name evidence="1" type="ORF">C2845_PM01G25060</name>
</gene>
<accession>A0A3L6TK38</accession>
<reference evidence="2" key="1">
    <citation type="journal article" date="2019" name="Nat. Commun.">
        <title>The genome of broomcorn millet.</title>
        <authorList>
            <person name="Zou C."/>
            <person name="Miki D."/>
            <person name="Li D."/>
            <person name="Tang Q."/>
            <person name="Xiao L."/>
            <person name="Rajput S."/>
            <person name="Deng P."/>
            <person name="Jia W."/>
            <person name="Huang R."/>
            <person name="Zhang M."/>
            <person name="Sun Y."/>
            <person name="Hu J."/>
            <person name="Fu X."/>
            <person name="Schnable P.S."/>
            <person name="Li F."/>
            <person name="Zhang H."/>
            <person name="Feng B."/>
            <person name="Zhu X."/>
            <person name="Liu R."/>
            <person name="Schnable J.C."/>
            <person name="Zhu J.-K."/>
            <person name="Zhang H."/>
        </authorList>
    </citation>
    <scope>NUCLEOTIDE SEQUENCE [LARGE SCALE GENOMIC DNA]</scope>
</reference>
<dbReference type="AlphaFoldDB" id="A0A3L6TK38"/>
<evidence type="ECO:0000313" key="1">
    <source>
        <dbReference type="EMBL" id="RLN39861.1"/>
    </source>
</evidence>
<protein>
    <submittedName>
        <fullName evidence="1">Uncharacterized protein</fullName>
    </submittedName>
</protein>
<name>A0A3L6TK38_PANMI</name>
<proteinExistence type="predicted"/>
<sequence>MQWRTPSFAATSPAAFAASWCRARFAVPCATSINSGFLPVAPMAITSAIHWRCRLHRALFFTSGALEWHHHPQWRGCRSRRHGMEATGAMATRRRAPPFPKRNAGAERWPPGFAYDITVVPPLPPPQILPRSYADIASNRRYTLPSGSTLGAGFVSSEEEAFPRL</sequence>
<comment type="caution">
    <text evidence="1">The sequence shown here is derived from an EMBL/GenBank/DDBJ whole genome shotgun (WGS) entry which is preliminary data.</text>
</comment>
<organism evidence="1 2">
    <name type="scientific">Panicum miliaceum</name>
    <name type="common">Proso millet</name>
    <name type="synonym">Broomcorn millet</name>
    <dbReference type="NCBI Taxonomy" id="4540"/>
    <lineage>
        <taxon>Eukaryota</taxon>
        <taxon>Viridiplantae</taxon>
        <taxon>Streptophyta</taxon>
        <taxon>Embryophyta</taxon>
        <taxon>Tracheophyta</taxon>
        <taxon>Spermatophyta</taxon>
        <taxon>Magnoliopsida</taxon>
        <taxon>Liliopsida</taxon>
        <taxon>Poales</taxon>
        <taxon>Poaceae</taxon>
        <taxon>PACMAD clade</taxon>
        <taxon>Panicoideae</taxon>
        <taxon>Panicodae</taxon>
        <taxon>Paniceae</taxon>
        <taxon>Panicinae</taxon>
        <taxon>Panicum</taxon>
        <taxon>Panicum sect. Panicum</taxon>
    </lineage>
</organism>
<dbReference type="EMBL" id="PQIB02000001">
    <property type="protein sequence ID" value="RLN39861.1"/>
    <property type="molecule type" value="Genomic_DNA"/>
</dbReference>
<dbReference type="Proteomes" id="UP000275267">
    <property type="component" value="Unassembled WGS sequence"/>
</dbReference>
<keyword evidence="2" id="KW-1185">Reference proteome</keyword>